<evidence type="ECO:0000313" key="5">
    <source>
        <dbReference type="Proteomes" id="UP000183900"/>
    </source>
</evidence>
<dbReference type="Pfam" id="PF00012">
    <property type="entry name" value="HSP70"/>
    <property type="match status" value="2"/>
</dbReference>
<evidence type="ECO:0000256" key="3">
    <source>
        <dbReference type="ARBA" id="ARBA00022840"/>
    </source>
</evidence>
<evidence type="ECO:0000313" key="4">
    <source>
        <dbReference type="EMBL" id="CUA92587.1"/>
    </source>
</evidence>
<protein>
    <submittedName>
        <fullName evidence="4">Molecular chaperone DnaK (HSP70)</fullName>
    </submittedName>
</protein>
<dbReference type="InterPro" id="IPR043129">
    <property type="entry name" value="ATPase_NBD"/>
</dbReference>
<keyword evidence="2" id="KW-0547">Nucleotide-binding</keyword>
<dbReference type="GO" id="GO:0005524">
    <property type="term" value="F:ATP binding"/>
    <property type="evidence" value="ECO:0007669"/>
    <property type="project" value="UniProtKB-KW"/>
</dbReference>
<dbReference type="InterPro" id="IPR018181">
    <property type="entry name" value="Heat_shock_70_CS"/>
</dbReference>
<sequence>MRPAIGLDFGTSNTVLTACTAAGNASSITFGHAPDQVDSLPSVLSFLEPPRGVHPDECADVGQWAIRQFMDHTGECRFLQSLKTFVASKLFKGTGVFGTHYEFEDLLETFLRRAGAHRDEALDRGGGRLVIGRPVTFAGSAPDDALAMQRYRSALSRFGFEEVLFVYEPVAAAFAYAQRLEGEATVLVADFGGGTTDFSLMRFARNASGLTAEPLGHGGLGIAGNTLDYRIVDKVILPELGKGSQYRSMGKVLEVPQNLFSNFAHWHMLSVFKASADYRELKKMLSSCLDQDKIELFIELVDTDQGYPLYKAVSECKARLSFDEETELRFAPIGKDFAATVRRADFEEWIAHDLTRISDALAATLASANLDAKDVEKVFLTGGTSFVPAIRKLFADRFGAERLSGGEEMSSVAKGLSLIGAREDAAAWAVAA</sequence>
<dbReference type="Gene3D" id="3.30.420.40">
    <property type="match status" value="2"/>
</dbReference>
<name>A0A0K6HNJ5_9HYPH</name>
<evidence type="ECO:0000256" key="2">
    <source>
        <dbReference type="ARBA" id="ARBA00022741"/>
    </source>
</evidence>
<dbReference type="CDD" id="cd10231">
    <property type="entry name" value="ASKHA_NBD_HSP70_YegD-like"/>
    <property type="match status" value="1"/>
</dbReference>
<comment type="similarity">
    <text evidence="1">Belongs to the heat shock protein 70 family.</text>
</comment>
<dbReference type="InterPro" id="IPR013126">
    <property type="entry name" value="Hsp_70_fam"/>
</dbReference>
<dbReference type="OrthoDB" id="9807934at2"/>
<proteinExistence type="inferred from homology"/>
<dbReference type="PANTHER" id="PTHR42749">
    <property type="entry name" value="CELL SHAPE-DETERMINING PROTEIN MREB"/>
    <property type="match status" value="1"/>
</dbReference>
<dbReference type="AlphaFoldDB" id="A0A0K6HNJ5"/>
<dbReference type="Proteomes" id="UP000183900">
    <property type="component" value="Unassembled WGS sequence"/>
</dbReference>
<reference evidence="5" key="1">
    <citation type="submission" date="2015-08" db="EMBL/GenBank/DDBJ databases">
        <authorList>
            <person name="Varghese N."/>
        </authorList>
    </citation>
    <scope>NUCLEOTIDE SEQUENCE [LARGE SCALE GENOMIC DNA]</scope>
    <source>
        <strain evidence="5">DSM 23407</strain>
    </source>
</reference>
<dbReference type="Gene3D" id="3.90.640.10">
    <property type="entry name" value="Actin, Chain A, domain 4"/>
    <property type="match status" value="1"/>
</dbReference>
<dbReference type="InterPro" id="IPR042054">
    <property type="entry name" value="YegD-like"/>
</dbReference>
<dbReference type="PANTHER" id="PTHR42749:SF1">
    <property type="entry name" value="CELL SHAPE-DETERMINING PROTEIN MREB"/>
    <property type="match status" value="1"/>
</dbReference>
<dbReference type="RefSeq" id="WP_055454347.1">
    <property type="nucleotide sequence ID" value="NZ_CYHE01000002.1"/>
</dbReference>
<accession>A0A0K6HNJ5</accession>
<dbReference type="EMBL" id="CYHE01000002">
    <property type="protein sequence ID" value="CUA92587.1"/>
    <property type="molecule type" value="Genomic_DNA"/>
</dbReference>
<keyword evidence="3" id="KW-0067">ATP-binding</keyword>
<organism evidence="4 5">
    <name type="scientific">Pannonibacter indicus</name>
    <dbReference type="NCBI Taxonomy" id="466044"/>
    <lineage>
        <taxon>Bacteria</taxon>
        <taxon>Pseudomonadati</taxon>
        <taxon>Pseudomonadota</taxon>
        <taxon>Alphaproteobacteria</taxon>
        <taxon>Hyphomicrobiales</taxon>
        <taxon>Stappiaceae</taxon>
        <taxon>Pannonibacter</taxon>
    </lineage>
</organism>
<dbReference type="SUPFAM" id="SSF53067">
    <property type="entry name" value="Actin-like ATPase domain"/>
    <property type="match status" value="2"/>
</dbReference>
<keyword evidence="5" id="KW-1185">Reference proteome</keyword>
<dbReference type="GO" id="GO:0140662">
    <property type="term" value="F:ATP-dependent protein folding chaperone"/>
    <property type="evidence" value="ECO:0007669"/>
    <property type="project" value="InterPro"/>
</dbReference>
<gene>
    <name evidence="4" type="ORF">Ga0061067_1029</name>
</gene>
<dbReference type="PROSITE" id="PS01036">
    <property type="entry name" value="HSP70_3"/>
    <property type="match status" value="1"/>
</dbReference>
<evidence type="ECO:0000256" key="1">
    <source>
        <dbReference type="ARBA" id="ARBA00007381"/>
    </source>
</evidence>
<dbReference type="PROSITE" id="PS51257">
    <property type="entry name" value="PROKAR_LIPOPROTEIN"/>
    <property type="match status" value="1"/>
</dbReference>